<feature type="non-terminal residue" evidence="2">
    <location>
        <position position="1"/>
    </location>
</feature>
<evidence type="ECO:0000256" key="1">
    <source>
        <dbReference type="SAM" id="MobiDB-lite"/>
    </source>
</evidence>
<dbReference type="AlphaFoldDB" id="A0A1B6MEE2"/>
<organism evidence="2">
    <name type="scientific">Graphocephala atropunctata</name>
    <dbReference type="NCBI Taxonomy" id="36148"/>
    <lineage>
        <taxon>Eukaryota</taxon>
        <taxon>Metazoa</taxon>
        <taxon>Ecdysozoa</taxon>
        <taxon>Arthropoda</taxon>
        <taxon>Hexapoda</taxon>
        <taxon>Insecta</taxon>
        <taxon>Pterygota</taxon>
        <taxon>Neoptera</taxon>
        <taxon>Paraneoptera</taxon>
        <taxon>Hemiptera</taxon>
        <taxon>Auchenorrhyncha</taxon>
        <taxon>Membracoidea</taxon>
        <taxon>Cicadellidae</taxon>
        <taxon>Cicadellinae</taxon>
        <taxon>Cicadellini</taxon>
        <taxon>Graphocephala</taxon>
    </lineage>
</organism>
<feature type="region of interest" description="Disordered" evidence="1">
    <location>
        <begin position="1"/>
        <end position="44"/>
    </location>
</feature>
<dbReference type="PANTHER" id="PTHR14974">
    <property type="entry name" value="SIMILAR TO RIKEN CDNA 1700025G04 GENE"/>
    <property type="match status" value="1"/>
</dbReference>
<dbReference type="Pfam" id="PF15389">
    <property type="entry name" value="DUF4612"/>
    <property type="match status" value="1"/>
</dbReference>
<name>A0A1B6MEE2_9HEMI</name>
<accession>A0A1B6MEE2</accession>
<dbReference type="InterPro" id="IPR027967">
    <property type="entry name" value="DUF4612"/>
</dbReference>
<gene>
    <name evidence="2" type="ORF">g.247</name>
</gene>
<reference evidence="2" key="1">
    <citation type="submission" date="2015-11" db="EMBL/GenBank/DDBJ databases">
        <title>De novo transcriptome assembly of four potential Pierce s Disease insect vectors from Arizona vineyards.</title>
        <authorList>
            <person name="Tassone E.E."/>
        </authorList>
    </citation>
    <scope>NUCLEOTIDE SEQUENCE</scope>
</reference>
<feature type="compositionally biased region" description="Acidic residues" evidence="1">
    <location>
        <begin position="22"/>
        <end position="36"/>
    </location>
</feature>
<dbReference type="PANTHER" id="PTHR14974:SF3">
    <property type="entry name" value="SIMILAR TO RIKEN CDNA 1700025G04 GENE"/>
    <property type="match status" value="1"/>
</dbReference>
<sequence length="121" mass="13653">RHFVGFVSFPGGDVKSHREGSENEEDEKDGESDPDSEEARQRAARLKQMVQPGPGPLLAHTEISSSQNDFFKMLDEKIENGPDYDSDCEYEIAMEHARLCRLLQDWELAKMRSRGRLAAGA</sequence>
<evidence type="ECO:0000313" key="2">
    <source>
        <dbReference type="EMBL" id="JAT34297.1"/>
    </source>
</evidence>
<feature type="non-terminal residue" evidence="2">
    <location>
        <position position="121"/>
    </location>
</feature>
<protein>
    <submittedName>
        <fullName evidence="2">Uncharacterized protein</fullName>
    </submittedName>
</protein>
<dbReference type="EMBL" id="GEBQ01005680">
    <property type="protein sequence ID" value="JAT34297.1"/>
    <property type="molecule type" value="Transcribed_RNA"/>
</dbReference>
<proteinExistence type="predicted"/>